<dbReference type="InterPro" id="IPR018170">
    <property type="entry name" value="Aldo/ket_reductase_CS"/>
</dbReference>
<dbReference type="OrthoDB" id="5945798at2759"/>
<sequence length="339" mass="37637">MAANIPSFTLNTGAKLPSVGMGCWQGQPGPGRDNELVDALVRAIKVGYRHLDTATGYRNEAEVGQAVRQSGVARSEIFVTTKLRPGGVHDVVQELENSLNELGIDYIDLWLLHWPQGFTKDDGGFGTGESFGLEHQKHLGPTFNETWAKMEDVFLNSHKGKVKAIGVSNFSIKNLEILAKTSKVTPAVNQIEAHPYLPEHELVKYCKHKSIHVTAYSPLGQYNASIHEDKDLNEIAKKHDVTAATVALSWAVQRGTSVAPKSTNEKRMKQNITLIKLTDEEMKQVDVISQDPTRSTRLNYFVVNKETGTVLGWTMDEMGWEVGFLEEPGKSTKRIAERK</sequence>
<dbReference type="RefSeq" id="XP_011387717.1">
    <property type="nucleotide sequence ID" value="XM_011389415.1"/>
</dbReference>
<evidence type="ECO:0000313" key="6">
    <source>
        <dbReference type="Proteomes" id="UP000000561"/>
    </source>
</evidence>
<organism evidence="5 6">
    <name type="scientific">Mycosarcoma maydis</name>
    <name type="common">Corn smut fungus</name>
    <name type="synonym">Ustilago maydis</name>
    <dbReference type="NCBI Taxonomy" id="5270"/>
    <lineage>
        <taxon>Eukaryota</taxon>
        <taxon>Fungi</taxon>
        <taxon>Dikarya</taxon>
        <taxon>Basidiomycota</taxon>
        <taxon>Ustilaginomycotina</taxon>
        <taxon>Ustilaginomycetes</taxon>
        <taxon>Ustilaginales</taxon>
        <taxon>Ustilaginaceae</taxon>
        <taxon>Mycosarcoma</taxon>
    </lineage>
</organism>
<dbReference type="Proteomes" id="UP000000561">
    <property type="component" value="Chromosome 3"/>
</dbReference>
<dbReference type="VEuPathDB" id="FungiDB:UMAG_01753"/>
<feature type="active site" description="Proton donor" evidence="1">
    <location>
        <position position="57"/>
    </location>
</feature>
<dbReference type="GeneID" id="23562663"/>
<keyword evidence="6" id="KW-1185">Reference proteome</keyword>
<dbReference type="STRING" id="237631.A0A0D1CBL5"/>
<dbReference type="InterPro" id="IPR036812">
    <property type="entry name" value="NAD(P)_OxRdtase_dom_sf"/>
</dbReference>
<evidence type="ECO:0000256" key="1">
    <source>
        <dbReference type="PIRSR" id="PIRSR000097-1"/>
    </source>
</evidence>
<dbReference type="PANTHER" id="PTHR11732">
    <property type="entry name" value="ALDO/KETO REDUCTASE"/>
    <property type="match status" value="1"/>
</dbReference>
<dbReference type="SUPFAM" id="SSF51430">
    <property type="entry name" value="NAD(P)-linked oxidoreductase"/>
    <property type="match status" value="1"/>
</dbReference>
<dbReference type="GO" id="GO:0004032">
    <property type="term" value="F:aldose reductase (NADPH) activity"/>
    <property type="evidence" value="ECO:0000318"/>
    <property type="project" value="GO_Central"/>
</dbReference>
<dbReference type="OMA" id="CACHKDY"/>
<dbReference type="Pfam" id="PF00248">
    <property type="entry name" value="Aldo_ket_red"/>
    <property type="match status" value="1"/>
</dbReference>
<accession>A0A0D1CBL5</accession>
<evidence type="ECO:0000313" key="5">
    <source>
        <dbReference type="EMBL" id="KIS70587.1"/>
    </source>
</evidence>
<dbReference type="CDD" id="cd19071">
    <property type="entry name" value="AKR_AKR1-5-like"/>
    <property type="match status" value="1"/>
</dbReference>
<dbReference type="PIRSF" id="PIRSF000097">
    <property type="entry name" value="AKR"/>
    <property type="match status" value="1"/>
</dbReference>
<gene>
    <name evidence="5" type="ORF">UMAG_01753</name>
</gene>
<name>A0A0D1CBL5_MYCMD</name>
<dbReference type="PROSITE" id="PS00062">
    <property type="entry name" value="ALDOKETO_REDUCTASE_2"/>
    <property type="match status" value="1"/>
</dbReference>
<dbReference type="EMBL" id="CM003142">
    <property type="protein sequence ID" value="KIS70587.1"/>
    <property type="molecule type" value="Genomic_DNA"/>
</dbReference>
<feature type="site" description="Lowers pKa of active site Tyr" evidence="3">
    <location>
        <position position="82"/>
    </location>
</feature>
<dbReference type="Gene3D" id="3.20.20.100">
    <property type="entry name" value="NADP-dependent oxidoreductase domain"/>
    <property type="match status" value="1"/>
</dbReference>
<dbReference type="AlphaFoldDB" id="A0A0D1CBL5"/>
<evidence type="ECO:0000259" key="4">
    <source>
        <dbReference type="Pfam" id="PF00248"/>
    </source>
</evidence>
<dbReference type="PROSITE" id="PS00798">
    <property type="entry name" value="ALDOKETO_REDUCTASE_1"/>
    <property type="match status" value="1"/>
</dbReference>
<protein>
    <submittedName>
        <fullName evidence="5">Glycerol 2-dehydrogenase (NADP(+))</fullName>
    </submittedName>
</protein>
<proteinExistence type="predicted"/>
<dbReference type="GO" id="GO:0005829">
    <property type="term" value="C:cytosol"/>
    <property type="evidence" value="ECO:0000318"/>
    <property type="project" value="GO_Central"/>
</dbReference>
<dbReference type="InterPro" id="IPR023210">
    <property type="entry name" value="NADP_OxRdtase_dom"/>
</dbReference>
<evidence type="ECO:0000256" key="2">
    <source>
        <dbReference type="PIRSR" id="PIRSR000097-2"/>
    </source>
</evidence>
<dbReference type="InParanoid" id="A0A0D1CBL5"/>
<dbReference type="InterPro" id="IPR020471">
    <property type="entry name" value="AKR"/>
</dbReference>
<feature type="binding site" evidence="2">
    <location>
        <position position="113"/>
    </location>
    <ligand>
        <name>substrate</name>
    </ligand>
</feature>
<dbReference type="FunFam" id="3.20.20.100:FF:000058">
    <property type="entry name" value="Aldose reductase, putative"/>
    <property type="match status" value="1"/>
</dbReference>
<evidence type="ECO:0000256" key="3">
    <source>
        <dbReference type="PIRSR" id="PIRSR000097-3"/>
    </source>
</evidence>
<reference evidence="5 6" key="1">
    <citation type="journal article" date="2006" name="Nature">
        <title>Insights from the genome of the biotrophic fungal plant pathogen Ustilago maydis.</title>
        <authorList>
            <person name="Kamper J."/>
            <person name="Kahmann R."/>
            <person name="Bolker M."/>
            <person name="Ma L.J."/>
            <person name="Brefort T."/>
            <person name="Saville B.J."/>
            <person name="Banuett F."/>
            <person name="Kronstad J.W."/>
            <person name="Gold S.E."/>
            <person name="Muller O."/>
            <person name="Perlin M.H."/>
            <person name="Wosten H.A."/>
            <person name="de Vries R."/>
            <person name="Ruiz-Herrera J."/>
            <person name="Reynaga-Pena C.G."/>
            <person name="Snetselaar K."/>
            <person name="McCann M."/>
            <person name="Perez-Martin J."/>
            <person name="Feldbrugge M."/>
            <person name="Basse C.W."/>
            <person name="Steinberg G."/>
            <person name="Ibeas J.I."/>
            <person name="Holloman W."/>
            <person name="Guzman P."/>
            <person name="Farman M."/>
            <person name="Stajich J.E."/>
            <person name="Sentandreu R."/>
            <person name="Gonzalez-Prieto J.M."/>
            <person name="Kennell J.C."/>
            <person name="Molina L."/>
            <person name="Schirawski J."/>
            <person name="Mendoza-Mendoza A."/>
            <person name="Greilinger D."/>
            <person name="Munch K."/>
            <person name="Rossel N."/>
            <person name="Scherer M."/>
            <person name="Vranes M."/>
            <person name="Ladendorf O."/>
            <person name="Vincon V."/>
            <person name="Fuchs U."/>
            <person name="Sandrock B."/>
            <person name="Meng S."/>
            <person name="Ho E.C."/>
            <person name="Cahill M.J."/>
            <person name="Boyce K.J."/>
            <person name="Klose J."/>
            <person name="Klosterman S.J."/>
            <person name="Deelstra H.J."/>
            <person name="Ortiz-Castellanos L."/>
            <person name="Li W."/>
            <person name="Sanchez-Alonso P."/>
            <person name="Schreier P.H."/>
            <person name="Hauser-Hahn I."/>
            <person name="Vaupel M."/>
            <person name="Koopmann E."/>
            <person name="Friedrich G."/>
            <person name="Voss H."/>
            <person name="Schluter T."/>
            <person name="Margolis J."/>
            <person name="Platt D."/>
            <person name="Swimmer C."/>
            <person name="Gnirke A."/>
            <person name="Chen F."/>
            <person name="Vysotskaia V."/>
            <person name="Mannhaupt G."/>
            <person name="Guldener U."/>
            <person name="Munsterkotter M."/>
            <person name="Haase D."/>
            <person name="Oesterheld M."/>
            <person name="Mewes H.W."/>
            <person name="Mauceli E.W."/>
            <person name="DeCaprio D."/>
            <person name="Wade C.M."/>
            <person name="Butler J."/>
            <person name="Young S."/>
            <person name="Jaffe D.B."/>
            <person name="Calvo S."/>
            <person name="Nusbaum C."/>
            <person name="Galagan J."/>
            <person name="Birren B.W."/>
        </authorList>
    </citation>
    <scope>NUCLEOTIDE SEQUENCE [LARGE SCALE GENOMIC DNA]</scope>
    <source>
        <strain evidence="6">DSM 14603 / FGSC 9021 / UM521</strain>
    </source>
</reference>
<dbReference type="PRINTS" id="PR00069">
    <property type="entry name" value="ALDKETRDTASE"/>
</dbReference>
<feature type="domain" description="NADP-dependent oxidoreductase" evidence="4">
    <location>
        <begin position="20"/>
        <end position="288"/>
    </location>
</feature>
<dbReference type="eggNOG" id="KOG1577">
    <property type="taxonomic scope" value="Eukaryota"/>
</dbReference>
<dbReference type="KEGG" id="uma:UMAG_01753"/>